<accession>A0AAV4A9B3</accession>
<proteinExistence type="predicted"/>
<evidence type="ECO:0000313" key="1">
    <source>
        <dbReference type="EMBL" id="GFO03950.1"/>
    </source>
</evidence>
<sequence>MGDKILLLLLTESNKLLMQWKGPFDVLAPVGNDYRIYVNGNRKTIHAKLLRRYITRDIANDETPTGDGSVPAATLAVVEDGDDSCGYDAFSCEVLPKLGAWGSEETVKDLKFDDELSTDVNRRTSHTFSPLLSVTSLVRQY</sequence>
<reference evidence="1 2" key="1">
    <citation type="journal article" date="2021" name="Elife">
        <title>Chloroplast acquisition without the gene transfer in kleptoplastic sea slugs, Plakobranchus ocellatus.</title>
        <authorList>
            <person name="Maeda T."/>
            <person name="Takahashi S."/>
            <person name="Yoshida T."/>
            <person name="Shimamura S."/>
            <person name="Takaki Y."/>
            <person name="Nagai Y."/>
            <person name="Toyoda A."/>
            <person name="Suzuki Y."/>
            <person name="Arimoto A."/>
            <person name="Ishii H."/>
            <person name="Satoh N."/>
            <person name="Nishiyama T."/>
            <person name="Hasebe M."/>
            <person name="Maruyama T."/>
            <person name="Minagawa J."/>
            <person name="Obokata J."/>
            <person name="Shigenobu S."/>
        </authorList>
    </citation>
    <scope>NUCLEOTIDE SEQUENCE [LARGE SCALE GENOMIC DNA]</scope>
</reference>
<comment type="caution">
    <text evidence="1">The sequence shown here is derived from an EMBL/GenBank/DDBJ whole genome shotgun (WGS) entry which is preliminary data.</text>
</comment>
<dbReference type="EMBL" id="BLXT01003733">
    <property type="protein sequence ID" value="GFO03950.1"/>
    <property type="molecule type" value="Genomic_DNA"/>
</dbReference>
<dbReference type="Proteomes" id="UP000735302">
    <property type="component" value="Unassembled WGS sequence"/>
</dbReference>
<name>A0AAV4A9B3_9GAST</name>
<organism evidence="1 2">
    <name type="scientific">Plakobranchus ocellatus</name>
    <dbReference type="NCBI Taxonomy" id="259542"/>
    <lineage>
        <taxon>Eukaryota</taxon>
        <taxon>Metazoa</taxon>
        <taxon>Spiralia</taxon>
        <taxon>Lophotrochozoa</taxon>
        <taxon>Mollusca</taxon>
        <taxon>Gastropoda</taxon>
        <taxon>Heterobranchia</taxon>
        <taxon>Euthyneura</taxon>
        <taxon>Panpulmonata</taxon>
        <taxon>Sacoglossa</taxon>
        <taxon>Placobranchoidea</taxon>
        <taxon>Plakobranchidae</taxon>
        <taxon>Plakobranchus</taxon>
    </lineage>
</organism>
<protein>
    <submittedName>
        <fullName evidence="1">Zinc finger protein</fullName>
    </submittedName>
</protein>
<gene>
    <name evidence="1" type="ORF">PoB_003045500</name>
</gene>
<dbReference type="AlphaFoldDB" id="A0AAV4A9B3"/>
<keyword evidence="2" id="KW-1185">Reference proteome</keyword>
<evidence type="ECO:0000313" key="2">
    <source>
        <dbReference type="Proteomes" id="UP000735302"/>
    </source>
</evidence>